<protein>
    <submittedName>
        <fullName evidence="2">Uncharacterized protein</fullName>
    </submittedName>
</protein>
<feature type="compositionally biased region" description="Basic and acidic residues" evidence="1">
    <location>
        <begin position="224"/>
        <end position="233"/>
    </location>
</feature>
<organism evidence="2 3">
    <name type="scientific">Seminavis robusta</name>
    <dbReference type="NCBI Taxonomy" id="568900"/>
    <lineage>
        <taxon>Eukaryota</taxon>
        <taxon>Sar</taxon>
        <taxon>Stramenopiles</taxon>
        <taxon>Ochrophyta</taxon>
        <taxon>Bacillariophyta</taxon>
        <taxon>Bacillariophyceae</taxon>
        <taxon>Bacillariophycidae</taxon>
        <taxon>Naviculales</taxon>
        <taxon>Naviculaceae</taxon>
        <taxon>Seminavis</taxon>
    </lineage>
</organism>
<comment type="caution">
    <text evidence="2">The sequence shown here is derived from an EMBL/GenBank/DDBJ whole genome shotgun (WGS) entry which is preliminary data.</text>
</comment>
<sequence>MPDDLSWTTGFFVEPSVTTAEIEGRAARWRNLQLVREAQGREGHTGRERGVRGADAGRNRGQGSGRRGGGCGGRARQQDHDGRGGHGGRAEHAPAPQPPIPMVPAAASVTSGQVTSQYFKVPAISGSGGGGGRGGEDAVTASTKRMHDELSTDEEDRKMPAIDDRNDGGKRKHDEVSADEEDGKMPAMDKSNGGRHTTGTQVSTDEEDRKMPAMDKSNGGNHDAISDKGKDRKMPAMDTINGSSNEVSTGELLDPTTIGTGVSSEEVMVRKMPARQPPIPTVAEAATATAAALVEHLSVTFAPVLTATNEATVRAFWKGGKPRGDILDKHNTKASTQKRQLDGLFRSFQAAHVLENGDTPLKLFVSEIGYESFWQVAPFILLLKSNALSNDDLKKCWRVGLEAFHDPYSPKCYKSVNFKEFVIVWIAVGYVLGGKGCPHICPLSWPSQELMVIKPFEYDEGEDEDYYHDIINYKLGFITEDAFVGFNRDKYKAKVLLKVQQEERLIASFQAAHVLENGDAPLMLYLSRVRYESFQQVAPFNTILELKDLSGEDLRKCWREGLIASCYPGKPRGFESVTLDEFRYVCNVVGQVLGGIGCPPVCPMSWPSQELMVIKPYEYDDDDDDEFYEDRLKFCLKGPSTNPEDYQEEISQEEKRIIYQVGLLWTRLKFGRQAGGVCREVLYACPPFRFASKDQEAECWAHASRKDRSPEDLERLGPRGFLKFELFEAAWEKLEEKFGGITMTSGFDPFCCGQDGVILSPPQETIFQAARLFSEVPGSVSFVEFKKVPPIAYLLVSKGPTKKYLEIEKLIQCWTKEAGTLDGVVDEAGFLKVWQNVQDILGNVDIMDLARRSIVENGMTYTWKSWRNFCW</sequence>
<dbReference type="Proteomes" id="UP001153069">
    <property type="component" value="Unassembled WGS sequence"/>
</dbReference>
<keyword evidence="3" id="KW-1185">Reference proteome</keyword>
<feature type="region of interest" description="Disordered" evidence="1">
    <location>
        <begin position="36"/>
        <end position="233"/>
    </location>
</feature>
<feature type="compositionally biased region" description="Polar residues" evidence="1">
    <location>
        <begin position="194"/>
        <end position="203"/>
    </location>
</feature>
<feature type="compositionally biased region" description="Polar residues" evidence="1">
    <location>
        <begin position="108"/>
        <end position="118"/>
    </location>
</feature>
<name>A0A9N8H4K5_9STRA</name>
<proteinExistence type="predicted"/>
<dbReference type="AlphaFoldDB" id="A0A9N8H4K5"/>
<accession>A0A9N8H4K5</accession>
<evidence type="ECO:0000313" key="3">
    <source>
        <dbReference type="Proteomes" id="UP001153069"/>
    </source>
</evidence>
<feature type="compositionally biased region" description="Basic and acidic residues" evidence="1">
    <location>
        <begin position="38"/>
        <end position="58"/>
    </location>
</feature>
<evidence type="ECO:0000313" key="2">
    <source>
        <dbReference type="EMBL" id="CAB9501743.1"/>
    </source>
</evidence>
<dbReference type="EMBL" id="CAICTM010000116">
    <property type="protein sequence ID" value="CAB9501743.1"/>
    <property type="molecule type" value="Genomic_DNA"/>
</dbReference>
<reference evidence="2" key="1">
    <citation type="submission" date="2020-06" db="EMBL/GenBank/DDBJ databases">
        <authorList>
            <consortium name="Plant Systems Biology data submission"/>
        </authorList>
    </citation>
    <scope>NUCLEOTIDE SEQUENCE</scope>
    <source>
        <strain evidence="2">D6</strain>
    </source>
</reference>
<evidence type="ECO:0000256" key="1">
    <source>
        <dbReference type="SAM" id="MobiDB-lite"/>
    </source>
</evidence>
<feature type="compositionally biased region" description="Basic and acidic residues" evidence="1">
    <location>
        <begin position="76"/>
        <end position="92"/>
    </location>
</feature>
<feature type="compositionally biased region" description="Gly residues" evidence="1">
    <location>
        <begin position="60"/>
        <end position="73"/>
    </location>
</feature>
<gene>
    <name evidence="2" type="ORF">SEMRO_117_G057360.1</name>
</gene>
<feature type="compositionally biased region" description="Basic and acidic residues" evidence="1">
    <location>
        <begin position="145"/>
        <end position="176"/>
    </location>
</feature>